<gene>
    <name evidence="2" type="ORF">G1C95_0687</name>
</gene>
<sequence length="170" mass="19085">MLFYHAVVERRNDMGHLATIRDYESADCETIVQLFYKTVHVVNAADYSSEQLDAWAPAHVDAKTWDLSFRGHDSVVAERDGEIVGFADMAADGYLDRLYVSADHQHQGIATMLCDRLELGCNDARCFVTHASITAKGFFERRGYGVTACQQVIRHGIALTNYVMVKPNTH</sequence>
<reference evidence="2 3" key="1">
    <citation type="submission" date="2020-02" db="EMBL/GenBank/DDBJ databases">
        <title>Characterization of phylogenetic diversity of novel bifidobacterial species isolated in Czech ZOOs.</title>
        <authorList>
            <person name="Lugli G.A."/>
            <person name="Vera N.B."/>
            <person name="Ventura M."/>
        </authorList>
    </citation>
    <scope>NUCLEOTIDE SEQUENCE [LARGE SCALE GENOMIC DNA]</scope>
    <source>
        <strain evidence="2 3">DSM 109957</strain>
    </source>
</reference>
<dbReference type="Gene3D" id="3.40.630.30">
    <property type="match status" value="1"/>
</dbReference>
<name>A0A7Y0ENN7_9BIFI</name>
<dbReference type="Proteomes" id="UP000532194">
    <property type="component" value="Unassembled WGS sequence"/>
</dbReference>
<accession>A0A7Y0ENN7</accession>
<evidence type="ECO:0000313" key="3">
    <source>
        <dbReference type="Proteomes" id="UP000532194"/>
    </source>
</evidence>
<dbReference type="InterPro" id="IPR000182">
    <property type="entry name" value="GNAT_dom"/>
</dbReference>
<organism evidence="2 3">
    <name type="scientific">Bifidobacterium oedipodis</name>
    <dbReference type="NCBI Taxonomy" id="2675322"/>
    <lineage>
        <taxon>Bacteria</taxon>
        <taxon>Bacillati</taxon>
        <taxon>Actinomycetota</taxon>
        <taxon>Actinomycetes</taxon>
        <taxon>Bifidobacteriales</taxon>
        <taxon>Bifidobacteriaceae</taxon>
        <taxon>Bifidobacterium</taxon>
    </lineage>
</organism>
<keyword evidence="2" id="KW-0808">Transferase</keyword>
<evidence type="ECO:0000259" key="1">
    <source>
        <dbReference type="PROSITE" id="PS51186"/>
    </source>
</evidence>
<dbReference type="GO" id="GO:0016747">
    <property type="term" value="F:acyltransferase activity, transferring groups other than amino-acyl groups"/>
    <property type="evidence" value="ECO:0007669"/>
    <property type="project" value="InterPro"/>
</dbReference>
<dbReference type="PANTHER" id="PTHR43451">
    <property type="entry name" value="ACETYLTRANSFERASE (GNAT) FAMILY PROTEIN"/>
    <property type="match status" value="1"/>
</dbReference>
<dbReference type="RefSeq" id="WP_205832695.1">
    <property type="nucleotide sequence ID" value="NZ_JAAIII010000002.1"/>
</dbReference>
<keyword evidence="3" id="KW-1185">Reference proteome</keyword>
<comment type="caution">
    <text evidence="2">The sequence shown here is derived from an EMBL/GenBank/DDBJ whole genome shotgun (WGS) entry which is preliminary data.</text>
</comment>
<dbReference type="PANTHER" id="PTHR43451:SF1">
    <property type="entry name" value="ACETYLTRANSFERASE"/>
    <property type="match status" value="1"/>
</dbReference>
<dbReference type="InterPro" id="IPR052564">
    <property type="entry name" value="N-acetyltrans/Recomb-assoc"/>
</dbReference>
<dbReference type="CDD" id="cd04301">
    <property type="entry name" value="NAT_SF"/>
    <property type="match status" value="1"/>
</dbReference>
<dbReference type="InterPro" id="IPR016181">
    <property type="entry name" value="Acyl_CoA_acyltransferase"/>
</dbReference>
<feature type="domain" description="N-acetyltransferase" evidence="1">
    <location>
        <begin position="18"/>
        <end position="169"/>
    </location>
</feature>
<dbReference type="SUPFAM" id="SSF55729">
    <property type="entry name" value="Acyl-CoA N-acyltransferases (Nat)"/>
    <property type="match status" value="1"/>
</dbReference>
<dbReference type="PROSITE" id="PS51186">
    <property type="entry name" value="GNAT"/>
    <property type="match status" value="1"/>
</dbReference>
<dbReference type="AlphaFoldDB" id="A0A7Y0ENN7"/>
<dbReference type="EMBL" id="JAAIII010000002">
    <property type="protein sequence ID" value="NMM93502.1"/>
    <property type="molecule type" value="Genomic_DNA"/>
</dbReference>
<evidence type="ECO:0000313" key="2">
    <source>
        <dbReference type="EMBL" id="NMM93502.1"/>
    </source>
</evidence>
<protein>
    <submittedName>
        <fullName evidence="2">GNAT family acetyltransferase</fullName>
    </submittedName>
</protein>
<dbReference type="Pfam" id="PF13673">
    <property type="entry name" value="Acetyltransf_10"/>
    <property type="match status" value="1"/>
</dbReference>
<proteinExistence type="predicted"/>